<proteinExistence type="predicted"/>
<keyword evidence="1" id="KW-0732">Signal</keyword>
<dbReference type="VEuPathDB" id="VectorBase:BGLAX_039655"/>
<dbReference type="Proteomes" id="UP000076420">
    <property type="component" value="Unassembled WGS sequence"/>
</dbReference>
<protein>
    <recommendedName>
        <fullName evidence="4">C-type lectin domain-containing protein</fullName>
    </recommendedName>
</protein>
<evidence type="ECO:0000313" key="3">
    <source>
        <dbReference type="Proteomes" id="UP000076420"/>
    </source>
</evidence>
<evidence type="ECO:0008006" key="4">
    <source>
        <dbReference type="Google" id="ProtNLM"/>
    </source>
</evidence>
<name>A0A2C9M182_BIOGL</name>
<reference evidence="2" key="1">
    <citation type="submission" date="2020-05" db="UniProtKB">
        <authorList>
            <consortium name="EnsemblMetazoa"/>
        </authorList>
    </citation>
    <scope>IDENTIFICATION</scope>
    <source>
        <strain evidence="2">BB02</strain>
    </source>
</reference>
<organism evidence="2 3">
    <name type="scientific">Biomphalaria glabrata</name>
    <name type="common">Bloodfluke planorb</name>
    <name type="synonym">Freshwater snail</name>
    <dbReference type="NCBI Taxonomy" id="6526"/>
    <lineage>
        <taxon>Eukaryota</taxon>
        <taxon>Metazoa</taxon>
        <taxon>Spiralia</taxon>
        <taxon>Lophotrochozoa</taxon>
        <taxon>Mollusca</taxon>
        <taxon>Gastropoda</taxon>
        <taxon>Heterobranchia</taxon>
        <taxon>Euthyneura</taxon>
        <taxon>Panpulmonata</taxon>
        <taxon>Hygrophila</taxon>
        <taxon>Lymnaeoidea</taxon>
        <taxon>Planorbidae</taxon>
        <taxon>Biomphalaria</taxon>
    </lineage>
</organism>
<accession>A0A2C9M182</accession>
<feature type="chain" id="PRO_5013265607" description="C-type lectin domain-containing protein" evidence="1">
    <location>
        <begin position="22"/>
        <end position="107"/>
    </location>
</feature>
<dbReference type="VEuPathDB" id="VectorBase:BGLB037370"/>
<evidence type="ECO:0000313" key="2">
    <source>
        <dbReference type="EnsemblMetazoa" id="BGLB037370-PA"/>
    </source>
</evidence>
<dbReference type="EnsemblMetazoa" id="BGLB037370-RA">
    <property type="protein sequence ID" value="BGLB037370-PA"/>
    <property type="gene ID" value="BGLB037370"/>
</dbReference>
<evidence type="ECO:0000256" key="1">
    <source>
        <dbReference type="SAM" id="SignalP"/>
    </source>
</evidence>
<gene>
    <name evidence="2" type="primary">106056590</name>
</gene>
<sequence>MATRIVVILVICILSFPSYQGRKVIINDIECRKFSGFQAYNEGNVKMCLSYRQDLKNYTDARADCARELNAVYPEEDCACQRCWSNYNKLCDGPCYLAKNYLCEKVI</sequence>
<feature type="signal peptide" evidence="1">
    <location>
        <begin position="1"/>
        <end position="21"/>
    </location>
</feature>
<dbReference type="OrthoDB" id="6096254at2759"/>
<dbReference type="AlphaFoldDB" id="A0A2C9M182"/>
<dbReference type="KEGG" id="bgt:106056590"/>